<dbReference type="EMBL" id="JH795878">
    <property type="protein sequence ID" value="EJT97083.1"/>
    <property type="molecule type" value="Genomic_DNA"/>
</dbReference>
<evidence type="ECO:0000256" key="1">
    <source>
        <dbReference type="SAM" id="MobiDB-lite"/>
    </source>
</evidence>
<protein>
    <submittedName>
        <fullName evidence="4">WSC-domain-containing protein</fullName>
    </submittedName>
</protein>
<accession>M5FPH6</accession>
<feature type="region of interest" description="Disordered" evidence="1">
    <location>
        <begin position="486"/>
        <end position="540"/>
    </location>
</feature>
<dbReference type="InterPro" id="IPR018535">
    <property type="entry name" value="DUF1996"/>
</dbReference>
<evidence type="ECO:0000259" key="3">
    <source>
        <dbReference type="PROSITE" id="PS51212"/>
    </source>
</evidence>
<sequence>MRSSGGIHTGLLGLLALAARPAAAFFRMGCGSSLVIERADPIVSPGKPSSHLHNIVGGNGFDFNMTYDDARASTCSTCEIVEDLSNYWVPTLHQQAANGSFIQVPLVSPMTVYYLQRYNSNNTTLKAFPPGFRMLAGNPNLRSYTDTLAQQAVSFVCLDYSGTSDQTNVFPTKNCPDGLRTQIFFPSCWDGVNLDSPDHMSHVAYPSGMDNGDCPITHPVRLVSIFYEVIWHIALFWPWPTDTPPFVLSCGDPTGTAFHGDFMNGWAEDVLQSAIDQCTNLSGLVSDCPVVTVRTSDQMNDCAMPSRVEETVGGYLDALPGCNPVTPGPANAVPVANCPVPAILPKGEASFLKPVPGWTALGCGLDEGPRILPNRYTNGAMTVEACVDICATNGFTYAGLEWAQECWCGNTLDTTRLGQYACDMPCQGDPSEFCGASSRLAVYSKGGAAPVSTSSSTASTVAAPTSSSTPASSSAAGSALSNVVSVPASSNVPAPTSSSSSSVSKPSNTPSAPSTPNNNGCPKPAFSEFGGDVHGRSHDL</sequence>
<dbReference type="OrthoDB" id="74764at2759"/>
<feature type="compositionally biased region" description="Basic and acidic residues" evidence="1">
    <location>
        <begin position="531"/>
        <end position="540"/>
    </location>
</feature>
<dbReference type="Proteomes" id="UP000030653">
    <property type="component" value="Unassembled WGS sequence"/>
</dbReference>
<evidence type="ECO:0000313" key="4">
    <source>
        <dbReference type="EMBL" id="EJT97083.1"/>
    </source>
</evidence>
<dbReference type="STRING" id="1858805.M5FPH6"/>
<dbReference type="PANTHER" id="PTHR43662">
    <property type="match status" value="1"/>
</dbReference>
<dbReference type="GeneID" id="63692084"/>
<dbReference type="RefSeq" id="XP_040623981.1">
    <property type="nucleotide sequence ID" value="XM_040777022.1"/>
</dbReference>
<dbReference type="InterPro" id="IPR002889">
    <property type="entry name" value="WSC_carb-bd"/>
</dbReference>
<dbReference type="PROSITE" id="PS51212">
    <property type="entry name" value="WSC"/>
    <property type="match status" value="1"/>
</dbReference>
<gene>
    <name evidence="4" type="ORF">DACRYDRAFT_91746</name>
</gene>
<dbReference type="PANTHER" id="PTHR43662:SF3">
    <property type="entry name" value="DOMAIN PROTEIN, PUTATIVE (AFU_ORTHOLOGUE AFUA_6G11970)-RELATED"/>
    <property type="match status" value="1"/>
</dbReference>
<feature type="domain" description="WSC" evidence="3">
    <location>
        <begin position="357"/>
        <end position="446"/>
    </location>
</feature>
<proteinExistence type="predicted"/>
<dbReference type="HOGENOM" id="CLU_014722_3_2_1"/>
<dbReference type="AlphaFoldDB" id="M5FPH6"/>
<keyword evidence="2" id="KW-0732">Signal</keyword>
<name>M5FPH6_DACPD</name>
<feature type="signal peptide" evidence="2">
    <location>
        <begin position="1"/>
        <end position="24"/>
    </location>
</feature>
<dbReference type="Pfam" id="PF01822">
    <property type="entry name" value="WSC"/>
    <property type="match status" value="1"/>
</dbReference>
<feature type="region of interest" description="Disordered" evidence="1">
    <location>
        <begin position="450"/>
        <end position="474"/>
    </location>
</feature>
<reference evidence="4 5" key="1">
    <citation type="journal article" date="2012" name="Science">
        <title>The Paleozoic origin of enzymatic lignin decomposition reconstructed from 31 fungal genomes.</title>
        <authorList>
            <person name="Floudas D."/>
            <person name="Binder M."/>
            <person name="Riley R."/>
            <person name="Barry K."/>
            <person name="Blanchette R.A."/>
            <person name="Henrissat B."/>
            <person name="Martinez A.T."/>
            <person name="Otillar R."/>
            <person name="Spatafora J.W."/>
            <person name="Yadav J.S."/>
            <person name="Aerts A."/>
            <person name="Benoit I."/>
            <person name="Boyd A."/>
            <person name="Carlson A."/>
            <person name="Copeland A."/>
            <person name="Coutinho P.M."/>
            <person name="de Vries R.P."/>
            <person name="Ferreira P."/>
            <person name="Findley K."/>
            <person name="Foster B."/>
            <person name="Gaskell J."/>
            <person name="Glotzer D."/>
            <person name="Gorecki P."/>
            <person name="Heitman J."/>
            <person name="Hesse C."/>
            <person name="Hori C."/>
            <person name="Igarashi K."/>
            <person name="Jurgens J.A."/>
            <person name="Kallen N."/>
            <person name="Kersten P."/>
            <person name="Kohler A."/>
            <person name="Kuees U."/>
            <person name="Kumar T.K.A."/>
            <person name="Kuo A."/>
            <person name="LaButti K."/>
            <person name="Larrondo L.F."/>
            <person name="Lindquist E."/>
            <person name="Ling A."/>
            <person name="Lombard V."/>
            <person name="Lucas S."/>
            <person name="Lundell T."/>
            <person name="Martin R."/>
            <person name="McLaughlin D.J."/>
            <person name="Morgenstern I."/>
            <person name="Morin E."/>
            <person name="Murat C."/>
            <person name="Nagy L.G."/>
            <person name="Nolan M."/>
            <person name="Ohm R.A."/>
            <person name="Patyshakuliyeva A."/>
            <person name="Rokas A."/>
            <person name="Ruiz-Duenas F.J."/>
            <person name="Sabat G."/>
            <person name="Salamov A."/>
            <person name="Samejima M."/>
            <person name="Schmutz J."/>
            <person name="Slot J.C."/>
            <person name="St John F."/>
            <person name="Stenlid J."/>
            <person name="Sun H."/>
            <person name="Sun S."/>
            <person name="Syed K."/>
            <person name="Tsang A."/>
            <person name="Wiebenga A."/>
            <person name="Young D."/>
            <person name="Pisabarro A."/>
            <person name="Eastwood D.C."/>
            <person name="Martin F."/>
            <person name="Cullen D."/>
            <person name="Grigoriev I.V."/>
            <person name="Hibbett D.S."/>
        </authorList>
    </citation>
    <scope>NUCLEOTIDE SEQUENCE [LARGE SCALE GENOMIC DNA]</scope>
    <source>
        <strain evidence="4 5">DJM-731 SS1</strain>
    </source>
</reference>
<feature type="chain" id="PRO_5004067109" evidence="2">
    <location>
        <begin position="25"/>
        <end position="540"/>
    </location>
</feature>
<keyword evidence="5" id="KW-1185">Reference proteome</keyword>
<organism evidence="4 5">
    <name type="scientific">Dacryopinax primogenitus (strain DJM 731)</name>
    <name type="common">Brown rot fungus</name>
    <dbReference type="NCBI Taxonomy" id="1858805"/>
    <lineage>
        <taxon>Eukaryota</taxon>
        <taxon>Fungi</taxon>
        <taxon>Dikarya</taxon>
        <taxon>Basidiomycota</taxon>
        <taxon>Agaricomycotina</taxon>
        <taxon>Dacrymycetes</taxon>
        <taxon>Dacrymycetales</taxon>
        <taxon>Dacrymycetaceae</taxon>
        <taxon>Dacryopinax</taxon>
    </lineage>
</organism>
<evidence type="ECO:0000256" key="2">
    <source>
        <dbReference type="SAM" id="SignalP"/>
    </source>
</evidence>
<evidence type="ECO:0000313" key="5">
    <source>
        <dbReference type="Proteomes" id="UP000030653"/>
    </source>
</evidence>
<dbReference type="SMART" id="SM00321">
    <property type="entry name" value="WSC"/>
    <property type="match status" value="1"/>
</dbReference>
<dbReference type="Pfam" id="PF09362">
    <property type="entry name" value="DUF1996"/>
    <property type="match status" value="1"/>
</dbReference>
<dbReference type="OMA" id="GVRWGCH"/>
<feature type="compositionally biased region" description="Low complexity" evidence="1">
    <location>
        <begin position="486"/>
        <end position="519"/>
    </location>
</feature>